<reference evidence="1" key="1">
    <citation type="submission" date="2021-06" db="EMBL/GenBank/DDBJ databases">
        <title>Complete genome sequence of Erwinia phage pEa_SNUABM_7.</title>
        <authorList>
            <person name="Kim S.G."/>
            <person name="Park S.C."/>
        </authorList>
    </citation>
    <scope>NUCLEOTIDE SEQUENCE</scope>
</reference>
<organism evidence="1 2">
    <name type="scientific">Erwinia phage pEa_SNUABM_7</name>
    <dbReference type="NCBI Taxonomy" id="2866695"/>
    <lineage>
        <taxon>Viruses</taxon>
        <taxon>Duplodnaviria</taxon>
        <taxon>Heunggongvirae</taxon>
        <taxon>Uroviricota</taxon>
        <taxon>Caudoviricetes</taxon>
        <taxon>Snuvirus</taxon>
        <taxon>Snuvirus SNUABM7</taxon>
    </lineage>
</organism>
<dbReference type="Proteomes" id="UP000827609">
    <property type="component" value="Segment"/>
</dbReference>
<accession>A0AAE7WSB1</accession>
<sequence length="176" mass="17945">MISNRGLSLAQLNSVFPATAIAANTLHIGLFKGTKPQMKNLMAMSLTSGWNVLGGTGLGLTQANFLGSIAIDNLTPSVNPSSRTISLPLAGSSRTLVGVADGTPTYFVARIVAAAGAAAVASWANFMLTSSPGTLLAGPVIIGTVGAEGSDAELQFIGGTIKTSQAYRFLDLSFQV</sequence>
<name>A0AAE7WSB1_9CAUD</name>
<evidence type="ECO:0000313" key="1">
    <source>
        <dbReference type="EMBL" id="QYW04756.1"/>
    </source>
</evidence>
<proteinExistence type="predicted"/>
<keyword evidence="2" id="KW-1185">Reference proteome</keyword>
<evidence type="ECO:0000313" key="2">
    <source>
        <dbReference type="Proteomes" id="UP000827609"/>
    </source>
</evidence>
<protein>
    <submittedName>
        <fullName evidence="1">Uncharacterized protein</fullName>
    </submittedName>
</protein>
<dbReference type="EMBL" id="MZ475896">
    <property type="protein sequence ID" value="QYW04756.1"/>
    <property type="molecule type" value="Genomic_DNA"/>
</dbReference>
<gene>
    <name evidence="1" type="ORF">pEaSNUABM7_00088</name>
</gene>